<reference evidence="3 4" key="1">
    <citation type="journal article" date="2015" name="Genome Biol. Evol.">
        <title>Phylogenomic analyses indicate that early fungi evolved digesting cell walls of algal ancestors of land plants.</title>
        <authorList>
            <person name="Chang Y."/>
            <person name="Wang S."/>
            <person name="Sekimoto S."/>
            <person name="Aerts A.L."/>
            <person name="Choi C."/>
            <person name="Clum A."/>
            <person name="LaButti K.M."/>
            <person name="Lindquist E.A."/>
            <person name="Yee Ngan C."/>
            <person name="Ohm R.A."/>
            <person name="Salamov A.A."/>
            <person name="Grigoriev I.V."/>
            <person name="Spatafora J.W."/>
            <person name="Berbee M.L."/>
        </authorList>
    </citation>
    <scope>NUCLEOTIDE SEQUENCE [LARGE SCALE GENOMIC DNA]</scope>
    <source>
        <strain evidence="3 4">JEL478</strain>
    </source>
</reference>
<feature type="signal peptide" evidence="2">
    <location>
        <begin position="1"/>
        <end position="18"/>
    </location>
</feature>
<evidence type="ECO:0000256" key="2">
    <source>
        <dbReference type="SAM" id="SignalP"/>
    </source>
</evidence>
<feature type="compositionally biased region" description="Low complexity" evidence="1">
    <location>
        <begin position="158"/>
        <end position="167"/>
    </location>
</feature>
<keyword evidence="4" id="KW-1185">Reference proteome</keyword>
<dbReference type="EMBL" id="KQ965740">
    <property type="protein sequence ID" value="KXS18805.1"/>
    <property type="molecule type" value="Genomic_DNA"/>
</dbReference>
<protein>
    <submittedName>
        <fullName evidence="3">Uncharacterized protein</fullName>
    </submittedName>
</protein>
<gene>
    <name evidence="3" type="ORF">M427DRAFT_152807</name>
</gene>
<sequence length="313" mass="34119">MASSIGVLLLSLLRALLAPFAGLRDPANVASHVAKVFYTPIALIYMILNPSAVSSMPSCKTLPFLISLAGSILPVSFWAAERGWIAKMRWEMFETLVREGIKEREAFGARPSSVGAEGVKSKWKDTSSESTTGVDSNTPQRKSDHGSDANRLGGGVPTPGVMTGDGVAVKGNDEKDPPSLFTELDKRFKSWAWGKTTRFFLFLLTFIPVIGAFVLAFTSPPSRSPTYQLHRKYLKVHRDHRNAAIGKPHQPSKYDSLLDPTKFPFPPHAEYRAFDLPASLASAVPVLNLLIELAAAVGAAKWFLEVVDAEVPK</sequence>
<feature type="chain" id="PRO_5007296378" evidence="2">
    <location>
        <begin position="19"/>
        <end position="313"/>
    </location>
</feature>
<proteinExistence type="predicted"/>
<organism evidence="3 4">
    <name type="scientific">Gonapodya prolifera (strain JEL478)</name>
    <name type="common">Monoblepharis prolifera</name>
    <dbReference type="NCBI Taxonomy" id="1344416"/>
    <lineage>
        <taxon>Eukaryota</taxon>
        <taxon>Fungi</taxon>
        <taxon>Fungi incertae sedis</taxon>
        <taxon>Chytridiomycota</taxon>
        <taxon>Chytridiomycota incertae sedis</taxon>
        <taxon>Monoblepharidomycetes</taxon>
        <taxon>Monoblepharidales</taxon>
        <taxon>Gonapodyaceae</taxon>
        <taxon>Gonapodya</taxon>
    </lineage>
</organism>
<evidence type="ECO:0000256" key="1">
    <source>
        <dbReference type="SAM" id="MobiDB-lite"/>
    </source>
</evidence>
<dbReference type="AlphaFoldDB" id="A0A139AQP0"/>
<evidence type="ECO:0000313" key="4">
    <source>
        <dbReference type="Proteomes" id="UP000070544"/>
    </source>
</evidence>
<keyword evidence="2" id="KW-0732">Signal</keyword>
<dbReference type="Proteomes" id="UP000070544">
    <property type="component" value="Unassembled WGS sequence"/>
</dbReference>
<name>A0A139AQP0_GONPJ</name>
<feature type="region of interest" description="Disordered" evidence="1">
    <location>
        <begin position="112"/>
        <end position="174"/>
    </location>
</feature>
<accession>A0A139AQP0</accession>
<dbReference type="OrthoDB" id="10561624at2759"/>
<evidence type="ECO:0000313" key="3">
    <source>
        <dbReference type="EMBL" id="KXS18805.1"/>
    </source>
</evidence>
<feature type="compositionally biased region" description="Polar residues" evidence="1">
    <location>
        <begin position="128"/>
        <end position="140"/>
    </location>
</feature>